<dbReference type="InterPro" id="IPR036126">
    <property type="entry name" value="TBCA_sf"/>
</dbReference>
<protein>
    <recommendedName>
        <fullName evidence="3">Tubulin-specific chaperone A</fullName>
    </recommendedName>
</protein>
<evidence type="ECO:0000256" key="3">
    <source>
        <dbReference type="RuleBase" id="RU364030"/>
    </source>
</evidence>
<dbReference type="GO" id="GO:0007021">
    <property type="term" value="P:tubulin complex assembly"/>
    <property type="evidence" value="ECO:0007669"/>
    <property type="project" value="UniProtKB-UniRule"/>
</dbReference>
<organism evidence="4 5">
    <name type="scientific">Chaetoceros tenuissimus</name>
    <dbReference type="NCBI Taxonomy" id="426638"/>
    <lineage>
        <taxon>Eukaryota</taxon>
        <taxon>Sar</taxon>
        <taxon>Stramenopiles</taxon>
        <taxon>Ochrophyta</taxon>
        <taxon>Bacillariophyta</taxon>
        <taxon>Coscinodiscophyceae</taxon>
        <taxon>Chaetocerotophycidae</taxon>
        <taxon>Chaetocerotales</taxon>
        <taxon>Chaetocerotaceae</taxon>
        <taxon>Chaetoceros</taxon>
    </lineage>
</organism>
<gene>
    <name evidence="4" type="ORF">CTEN210_13755</name>
</gene>
<evidence type="ECO:0000313" key="4">
    <source>
        <dbReference type="EMBL" id="GFH57279.1"/>
    </source>
</evidence>
<name>A0AAD3D3X2_9STRA</name>
<keyword evidence="2 3" id="KW-0143">Chaperone</keyword>
<comment type="similarity">
    <text evidence="1 3">Belongs to the TBCA family.</text>
</comment>
<reference evidence="4 5" key="1">
    <citation type="journal article" date="2021" name="Sci. Rep.">
        <title>The genome of the diatom Chaetoceros tenuissimus carries an ancient integrated fragment of an extant virus.</title>
        <authorList>
            <person name="Hongo Y."/>
            <person name="Kimura K."/>
            <person name="Takaki Y."/>
            <person name="Yoshida Y."/>
            <person name="Baba S."/>
            <person name="Kobayashi G."/>
            <person name="Nagasaki K."/>
            <person name="Hano T."/>
            <person name="Tomaru Y."/>
        </authorList>
    </citation>
    <scope>NUCLEOTIDE SEQUENCE [LARGE SCALE GENOMIC DNA]</scope>
    <source>
        <strain evidence="4 5">NIES-3715</strain>
    </source>
</reference>
<dbReference type="InterPro" id="IPR004226">
    <property type="entry name" value="TBCA"/>
</dbReference>
<dbReference type="GO" id="GO:0005829">
    <property type="term" value="C:cytosol"/>
    <property type="evidence" value="ECO:0007669"/>
    <property type="project" value="TreeGrafter"/>
</dbReference>
<dbReference type="GO" id="GO:0007023">
    <property type="term" value="P:post-chaperonin tubulin folding pathway"/>
    <property type="evidence" value="ECO:0007669"/>
    <property type="project" value="UniProtKB-UniRule"/>
</dbReference>
<comment type="subcellular location">
    <subcellularLocation>
        <location evidence="3">Cytoplasm</location>
        <location evidence="3">Cytoskeleton</location>
    </subcellularLocation>
</comment>
<dbReference type="GO" id="GO:0005874">
    <property type="term" value="C:microtubule"/>
    <property type="evidence" value="ECO:0007669"/>
    <property type="project" value="UniProtKB-KW"/>
</dbReference>
<proteinExistence type="inferred from homology"/>
<dbReference type="AlphaFoldDB" id="A0AAD3D3X2"/>
<comment type="subunit">
    <text evidence="3">Supercomplex made of cofactors A to E. Cofactors A and D function by capturing and stabilizing tubulin in a quasi-native conformation. Cofactor E binds to the cofactor D-tubulin complex; interaction with cofactor C then causes the release of tubulin polypeptides that are committed to the native state.</text>
</comment>
<keyword evidence="3" id="KW-0963">Cytoplasm</keyword>
<comment type="caution">
    <text evidence="4">The sequence shown here is derived from an EMBL/GenBank/DDBJ whole genome shotgun (WGS) entry which is preliminary data.</text>
</comment>
<dbReference type="GO" id="GO:0048487">
    <property type="term" value="F:beta-tubulin binding"/>
    <property type="evidence" value="ECO:0007669"/>
    <property type="project" value="InterPro"/>
</dbReference>
<sequence length="110" mass="12714">MPKPTSLDPNKQLMIKTKTLQRLIKEASYYIQETKDNEAKLAQMKADGKDEYDIKKFAEVLEESQMMIPDSENRKNNAVNDLKAFMDENDSLDQEGEWFVTAKGLLEEHS</sequence>
<keyword evidence="5" id="KW-1185">Reference proteome</keyword>
<evidence type="ECO:0000256" key="1">
    <source>
        <dbReference type="ARBA" id="ARBA00006806"/>
    </source>
</evidence>
<evidence type="ECO:0000313" key="5">
    <source>
        <dbReference type="Proteomes" id="UP001054902"/>
    </source>
</evidence>
<dbReference type="EMBL" id="BLLK01000058">
    <property type="protein sequence ID" value="GFH57279.1"/>
    <property type="molecule type" value="Genomic_DNA"/>
</dbReference>
<dbReference type="PANTHER" id="PTHR21500:SF0">
    <property type="entry name" value="TUBULIN-SPECIFIC CHAPERONE A"/>
    <property type="match status" value="1"/>
</dbReference>
<evidence type="ECO:0000256" key="2">
    <source>
        <dbReference type="ARBA" id="ARBA00023186"/>
    </source>
</evidence>
<dbReference type="Proteomes" id="UP001054902">
    <property type="component" value="Unassembled WGS sequence"/>
</dbReference>
<keyword evidence="3" id="KW-0493">Microtubule</keyword>
<dbReference type="PANTHER" id="PTHR21500">
    <property type="entry name" value="TUBULIN-SPECIFIC CHAPERONE A"/>
    <property type="match status" value="1"/>
</dbReference>
<keyword evidence="3" id="KW-0206">Cytoskeleton</keyword>
<accession>A0AAD3D3X2</accession>
<dbReference type="Pfam" id="PF02970">
    <property type="entry name" value="TBCA"/>
    <property type="match status" value="1"/>
</dbReference>
<dbReference type="SUPFAM" id="SSF46988">
    <property type="entry name" value="Tubulin chaperone cofactor A"/>
    <property type="match status" value="1"/>
</dbReference>
<dbReference type="Gene3D" id="1.20.58.90">
    <property type="match status" value="1"/>
</dbReference>